<reference evidence="2 3" key="1">
    <citation type="journal article" date="2016" name="Int. J. Syst. Evol. Microbiol.">
        <title>Desulfotomaculum ferrireducens sp. nov., a moderately thermophilic sulfate-reducing and dissimilatory Fe(III)-reducing bacterium isolated from compost.</title>
        <authorList>
            <person name="Yang G."/>
            <person name="Guo J."/>
            <person name="Zhuang L."/>
            <person name="Yuan Y."/>
            <person name="Zhou S."/>
        </authorList>
    </citation>
    <scope>NUCLEOTIDE SEQUENCE [LARGE SCALE GENOMIC DNA]</scope>
    <source>
        <strain evidence="2 3">GSS09</strain>
    </source>
</reference>
<accession>A0A1S6IVQ4</accession>
<dbReference type="AlphaFoldDB" id="A0A1S6IVQ4"/>
<protein>
    <submittedName>
        <fullName evidence="2">Uncharacterized protein</fullName>
    </submittedName>
</protein>
<proteinExistence type="predicted"/>
<organism evidence="2 3">
    <name type="scientific">Desulforamulus ferrireducens</name>
    <dbReference type="NCBI Taxonomy" id="1833852"/>
    <lineage>
        <taxon>Bacteria</taxon>
        <taxon>Bacillati</taxon>
        <taxon>Bacillota</taxon>
        <taxon>Clostridia</taxon>
        <taxon>Eubacteriales</taxon>
        <taxon>Peptococcaceae</taxon>
        <taxon>Desulforamulus</taxon>
    </lineage>
</organism>
<dbReference type="Proteomes" id="UP000189464">
    <property type="component" value="Chromosome"/>
</dbReference>
<evidence type="ECO:0000256" key="1">
    <source>
        <dbReference type="SAM" id="MobiDB-lite"/>
    </source>
</evidence>
<feature type="region of interest" description="Disordered" evidence="1">
    <location>
        <begin position="28"/>
        <end position="63"/>
    </location>
</feature>
<evidence type="ECO:0000313" key="3">
    <source>
        <dbReference type="Proteomes" id="UP000189464"/>
    </source>
</evidence>
<dbReference type="STRING" id="1833852.B0537_06910"/>
<name>A0A1S6IVQ4_9FIRM</name>
<dbReference type="KEGG" id="dfg:B0537_06910"/>
<gene>
    <name evidence="2" type="ORF">B0537_06910</name>
</gene>
<evidence type="ECO:0000313" key="2">
    <source>
        <dbReference type="EMBL" id="AQS58836.1"/>
    </source>
</evidence>
<dbReference type="EMBL" id="CP019698">
    <property type="protein sequence ID" value="AQS58836.1"/>
    <property type="molecule type" value="Genomic_DNA"/>
</dbReference>
<keyword evidence="3" id="KW-1185">Reference proteome</keyword>
<sequence length="63" mass="7017">MRGLARSDWGSLQGFILDSLRRLRCHLPKGRSKKANGQEPKAKGQKPMAYGLWPKAQKPKADG</sequence>